<name>A0A2P5A6A8_PARAD</name>
<reference evidence="2" key="1">
    <citation type="submission" date="2016-06" db="EMBL/GenBank/DDBJ databases">
        <title>Parallel loss of symbiosis genes in relatives of nitrogen-fixing non-legume Parasponia.</title>
        <authorList>
            <person name="Van Velzen R."/>
            <person name="Holmer R."/>
            <person name="Bu F."/>
            <person name="Rutten L."/>
            <person name="Van Zeijl A."/>
            <person name="Liu W."/>
            <person name="Santuari L."/>
            <person name="Cao Q."/>
            <person name="Sharma T."/>
            <person name="Shen D."/>
            <person name="Roswanjaya Y."/>
            <person name="Wardhani T."/>
            <person name="Kalhor M.S."/>
            <person name="Jansen J."/>
            <person name="Van den Hoogen J."/>
            <person name="Gungor B."/>
            <person name="Hartog M."/>
            <person name="Hontelez J."/>
            <person name="Verver J."/>
            <person name="Yang W.-C."/>
            <person name="Schijlen E."/>
            <person name="Repin R."/>
            <person name="Schilthuizen M."/>
            <person name="Schranz E."/>
            <person name="Heidstra R."/>
            <person name="Miyata K."/>
            <person name="Fedorova E."/>
            <person name="Kohlen W."/>
            <person name="Bisseling T."/>
            <person name="Smit S."/>
            <person name="Geurts R."/>
        </authorList>
    </citation>
    <scope>NUCLEOTIDE SEQUENCE [LARGE SCALE GENOMIC DNA]</scope>
    <source>
        <strain evidence="2">cv. WU1-14</strain>
    </source>
</reference>
<evidence type="ECO:0000313" key="1">
    <source>
        <dbReference type="EMBL" id="PON32075.1"/>
    </source>
</evidence>
<comment type="caution">
    <text evidence="1">The sequence shown here is derived from an EMBL/GenBank/DDBJ whole genome shotgun (WGS) entry which is preliminary data.</text>
</comment>
<dbReference type="Proteomes" id="UP000237105">
    <property type="component" value="Unassembled WGS sequence"/>
</dbReference>
<accession>A0A2P5A6A8</accession>
<sequence>MFSAVPYDSSLSGVRFLQAAILSGRLAQCAHLLRIALNALSRSGGVSCFLLYSGGRPLGLPTLSCHGKNRTGASPFKVWDRLGPSLGQLMGLCGTTCDSCGL</sequence>
<organism evidence="1 2">
    <name type="scientific">Parasponia andersonii</name>
    <name type="common">Sponia andersonii</name>
    <dbReference type="NCBI Taxonomy" id="3476"/>
    <lineage>
        <taxon>Eukaryota</taxon>
        <taxon>Viridiplantae</taxon>
        <taxon>Streptophyta</taxon>
        <taxon>Embryophyta</taxon>
        <taxon>Tracheophyta</taxon>
        <taxon>Spermatophyta</taxon>
        <taxon>Magnoliopsida</taxon>
        <taxon>eudicotyledons</taxon>
        <taxon>Gunneridae</taxon>
        <taxon>Pentapetalae</taxon>
        <taxon>rosids</taxon>
        <taxon>fabids</taxon>
        <taxon>Rosales</taxon>
        <taxon>Cannabaceae</taxon>
        <taxon>Parasponia</taxon>
    </lineage>
</organism>
<gene>
    <name evidence="1" type="ORF">PanWU01x14_364500</name>
</gene>
<proteinExistence type="predicted"/>
<dbReference type="AlphaFoldDB" id="A0A2P5A6A8"/>
<keyword evidence="2" id="KW-1185">Reference proteome</keyword>
<dbReference type="EMBL" id="JXTB01000872">
    <property type="protein sequence ID" value="PON32075.1"/>
    <property type="molecule type" value="Genomic_DNA"/>
</dbReference>
<evidence type="ECO:0000313" key="2">
    <source>
        <dbReference type="Proteomes" id="UP000237105"/>
    </source>
</evidence>
<protein>
    <submittedName>
        <fullName evidence="1">Uncharacterized protein</fullName>
    </submittedName>
</protein>